<dbReference type="UniPathway" id="UPA00079">
    <property type="reaction ID" value="UER00169"/>
</dbReference>
<dbReference type="RefSeq" id="WP_088553350.1">
    <property type="nucleotide sequence ID" value="NZ_BDGJ01000036.1"/>
</dbReference>
<dbReference type="EC" id="2.1.1.163" evidence="4"/>
<comment type="pathway">
    <text evidence="4">Quinol/quinone metabolism; menaquinone biosynthesis; menaquinol from 1,4-dihydroxy-2-naphthoate: step 2/2.</text>
</comment>
<evidence type="ECO:0000313" key="6">
    <source>
        <dbReference type="Proteomes" id="UP000197032"/>
    </source>
</evidence>
<keyword evidence="1 4" id="KW-0489">Methyltransferase</keyword>
<comment type="function">
    <text evidence="4">Methyltransferase required for the conversion of demethylmenaquinol (DMKH2) to menaquinol (MKH2).</text>
</comment>
<evidence type="ECO:0000256" key="2">
    <source>
        <dbReference type="ARBA" id="ARBA00022679"/>
    </source>
</evidence>
<dbReference type="HAMAP" id="MF_01813">
    <property type="entry name" value="MenG_UbiE_methyltr"/>
    <property type="match status" value="1"/>
</dbReference>
<comment type="caution">
    <text evidence="4">Lacks conserved residue(s) required for the propagation of feature annotation.</text>
</comment>
<keyword evidence="3 4" id="KW-0949">S-adenosyl-L-methionine</keyword>
<comment type="caution">
    <text evidence="5">The sequence shown here is derived from an EMBL/GenBank/DDBJ whole genome shotgun (WGS) entry which is preliminary data.</text>
</comment>
<dbReference type="InterPro" id="IPR023576">
    <property type="entry name" value="UbiE/COQ5_MeTrFase_CS"/>
</dbReference>
<sequence length="243" mass="27272">MVKIPDQYKSKEEYVHALFSSIAHRYDLLNTLLSFNRDRYWRYFAVKQTGLRPGGKGLDVCCGTGKLAIEQAKVVGPAGKVVGLDFCENMLEVGKKNVARTPYRDIIEFVQGNAIDLPFPDNTFDCATIGFALRNVPDIEKTISEMMRVVRPGGKVVSLELAKPSLPVFKQLYYFYFNRLVPFLGRLGVGLEGPYSYLPNSLKSFPHQEEIRQLFAGVGLEDARYYELTGGIVAVHVGTKPEH</sequence>
<feature type="binding site" evidence="4">
    <location>
        <position position="85"/>
    </location>
    <ligand>
        <name>S-adenosyl-L-methionine</name>
        <dbReference type="ChEBI" id="CHEBI:59789"/>
    </ligand>
</feature>
<feature type="binding site" evidence="4">
    <location>
        <position position="64"/>
    </location>
    <ligand>
        <name>S-adenosyl-L-methionine</name>
        <dbReference type="ChEBI" id="CHEBI:59789"/>
    </ligand>
</feature>
<name>A0A1Z5HR97_9FIRM</name>
<dbReference type="NCBIfam" id="NF001243">
    <property type="entry name" value="PRK00216.1-4"/>
    <property type="match status" value="1"/>
</dbReference>
<dbReference type="GO" id="GO:0009234">
    <property type="term" value="P:menaquinone biosynthetic process"/>
    <property type="evidence" value="ECO:0007669"/>
    <property type="project" value="UniProtKB-UniRule"/>
</dbReference>
<organism evidence="5 6">
    <name type="scientific">Calderihabitans maritimus</name>
    <dbReference type="NCBI Taxonomy" id="1246530"/>
    <lineage>
        <taxon>Bacteria</taxon>
        <taxon>Bacillati</taxon>
        <taxon>Bacillota</taxon>
        <taxon>Clostridia</taxon>
        <taxon>Neomoorellales</taxon>
        <taxon>Calderihabitantaceae</taxon>
        <taxon>Calderihabitans</taxon>
    </lineage>
</organism>
<reference evidence="6" key="1">
    <citation type="journal article" date="2017" name="Appl. Environ. Microbiol.">
        <title>Genomic analysis of Calderihabitans maritimus KKC1, a thermophilic hydrogenogenic carboxydotrophic bacterium isolated from marine sediment.</title>
        <authorList>
            <person name="Omae K."/>
            <person name="Yoneda Y."/>
            <person name="Fukuyama Y."/>
            <person name="Yoshida T."/>
            <person name="Sako Y."/>
        </authorList>
    </citation>
    <scope>NUCLEOTIDE SEQUENCE [LARGE SCALE GENOMIC DNA]</scope>
    <source>
        <strain evidence="6">KKC1</strain>
    </source>
</reference>
<dbReference type="PROSITE" id="PS01183">
    <property type="entry name" value="UBIE_1"/>
    <property type="match status" value="1"/>
</dbReference>
<dbReference type="PROSITE" id="PS51608">
    <property type="entry name" value="SAM_MT_UBIE"/>
    <property type="match status" value="1"/>
</dbReference>
<dbReference type="GO" id="GO:0032259">
    <property type="term" value="P:methylation"/>
    <property type="evidence" value="ECO:0007669"/>
    <property type="project" value="UniProtKB-KW"/>
</dbReference>
<dbReference type="PANTHER" id="PTHR43591:SF24">
    <property type="entry name" value="2-METHOXY-6-POLYPRENYL-1,4-BENZOQUINOL METHYLASE, MITOCHONDRIAL"/>
    <property type="match status" value="1"/>
</dbReference>
<keyword evidence="6" id="KW-1185">Reference proteome</keyword>
<keyword evidence="4" id="KW-0474">Menaquinone biosynthesis</keyword>
<comment type="catalytic activity">
    <reaction evidence="4">
        <text>a 2-demethylmenaquinol + S-adenosyl-L-methionine = a menaquinol + S-adenosyl-L-homocysteine + H(+)</text>
        <dbReference type="Rhea" id="RHEA:42640"/>
        <dbReference type="Rhea" id="RHEA-COMP:9539"/>
        <dbReference type="Rhea" id="RHEA-COMP:9563"/>
        <dbReference type="ChEBI" id="CHEBI:15378"/>
        <dbReference type="ChEBI" id="CHEBI:18151"/>
        <dbReference type="ChEBI" id="CHEBI:55437"/>
        <dbReference type="ChEBI" id="CHEBI:57856"/>
        <dbReference type="ChEBI" id="CHEBI:59789"/>
        <dbReference type="EC" id="2.1.1.163"/>
    </reaction>
</comment>
<dbReference type="PANTHER" id="PTHR43591">
    <property type="entry name" value="METHYLTRANSFERASE"/>
    <property type="match status" value="1"/>
</dbReference>
<dbReference type="Proteomes" id="UP000197032">
    <property type="component" value="Unassembled WGS sequence"/>
</dbReference>
<keyword evidence="5" id="KW-0830">Ubiquinone</keyword>
<dbReference type="AlphaFoldDB" id="A0A1Z5HR97"/>
<dbReference type="InterPro" id="IPR004033">
    <property type="entry name" value="UbiE/COQ5_MeTrFase"/>
</dbReference>
<evidence type="ECO:0000256" key="3">
    <source>
        <dbReference type="ARBA" id="ARBA00022691"/>
    </source>
</evidence>
<proteinExistence type="inferred from homology"/>
<accession>A0A1Z5HR97</accession>
<dbReference type="NCBIfam" id="NF001244">
    <property type="entry name" value="PRK00216.1-5"/>
    <property type="match status" value="1"/>
</dbReference>
<feature type="binding site" evidence="4">
    <location>
        <begin position="113"/>
        <end position="114"/>
    </location>
    <ligand>
        <name>S-adenosyl-L-methionine</name>
        <dbReference type="ChEBI" id="CHEBI:59789"/>
    </ligand>
</feature>
<dbReference type="InterPro" id="IPR029063">
    <property type="entry name" value="SAM-dependent_MTases_sf"/>
</dbReference>
<keyword evidence="2 4" id="KW-0808">Transferase</keyword>
<dbReference type="EMBL" id="BDGJ01000036">
    <property type="protein sequence ID" value="GAW91887.1"/>
    <property type="molecule type" value="Genomic_DNA"/>
</dbReference>
<protein>
    <recommendedName>
        <fullName evidence="4">Demethylmenaquinone methyltransferase</fullName>
        <ecNumber evidence="4">2.1.1.163</ecNumber>
    </recommendedName>
</protein>
<dbReference type="OrthoDB" id="9808140at2"/>
<evidence type="ECO:0000313" key="5">
    <source>
        <dbReference type="EMBL" id="GAW91887.1"/>
    </source>
</evidence>
<dbReference type="SUPFAM" id="SSF53335">
    <property type="entry name" value="S-adenosyl-L-methionine-dependent methyltransferases"/>
    <property type="match status" value="1"/>
</dbReference>
<gene>
    <name evidence="4" type="primary">menG</name>
    <name evidence="5" type="ORF">KKC1_10480</name>
</gene>
<dbReference type="Pfam" id="PF01209">
    <property type="entry name" value="Ubie_methyltran"/>
    <property type="match status" value="1"/>
</dbReference>
<dbReference type="GO" id="GO:0043770">
    <property type="term" value="F:demethylmenaquinone methyltransferase activity"/>
    <property type="evidence" value="ECO:0007669"/>
    <property type="project" value="UniProtKB-UniRule"/>
</dbReference>
<dbReference type="NCBIfam" id="TIGR01934">
    <property type="entry name" value="MenG_MenH_UbiE"/>
    <property type="match status" value="1"/>
</dbReference>
<dbReference type="Gene3D" id="3.40.50.150">
    <property type="entry name" value="Vaccinia Virus protein VP39"/>
    <property type="match status" value="1"/>
</dbReference>
<comment type="similarity">
    <text evidence="4">Belongs to the class I-like SAM-binding methyltransferase superfamily. MenG/UbiE family.</text>
</comment>
<dbReference type="CDD" id="cd02440">
    <property type="entry name" value="AdoMet_MTases"/>
    <property type="match status" value="1"/>
</dbReference>
<evidence type="ECO:0000256" key="4">
    <source>
        <dbReference type="HAMAP-Rule" id="MF_01813"/>
    </source>
</evidence>
<evidence type="ECO:0000256" key="1">
    <source>
        <dbReference type="ARBA" id="ARBA00022603"/>
    </source>
</evidence>